<dbReference type="GO" id="GO:0005783">
    <property type="term" value="C:endoplasmic reticulum"/>
    <property type="evidence" value="ECO:0007669"/>
    <property type="project" value="TreeGrafter"/>
</dbReference>
<dbReference type="InterPro" id="IPR003737">
    <property type="entry name" value="GlcNAc_PI_deacetylase-related"/>
</dbReference>
<dbReference type="PANTHER" id="PTHR12993">
    <property type="entry name" value="N-ACETYLGLUCOSAMINYL-PHOSPHATIDYLINOSITOL DE-N-ACETYLASE-RELATED"/>
    <property type="match status" value="1"/>
</dbReference>
<dbReference type="GO" id="GO:0016020">
    <property type="term" value="C:membrane"/>
    <property type="evidence" value="ECO:0007669"/>
    <property type="project" value="GOC"/>
</dbReference>
<reference evidence="4 5" key="1">
    <citation type="submission" date="2018-11" db="EMBL/GenBank/DDBJ databases">
        <title>Genome assembly of Steccherinum ochraceum LE-BIN_3174, the white-rot fungus of the Steccherinaceae family (The Residual Polyporoid clade, Polyporales, Basidiomycota).</title>
        <authorList>
            <person name="Fedorova T.V."/>
            <person name="Glazunova O.A."/>
            <person name="Landesman E.O."/>
            <person name="Moiseenko K.V."/>
            <person name="Psurtseva N.V."/>
            <person name="Savinova O.S."/>
            <person name="Shakhova N.V."/>
            <person name="Tyazhelova T.V."/>
            <person name="Vasina D.V."/>
        </authorList>
    </citation>
    <scope>NUCLEOTIDE SEQUENCE [LARGE SCALE GENOMIC DNA]</scope>
    <source>
        <strain evidence="4 5">LE-BIN_3174</strain>
    </source>
</reference>
<comment type="similarity">
    <text evidence="1">Belongs to the PIGL family.</text>
</comment>
<evidence type="ECO:0000256" key="3">
    <source>
        <dbReference type="SAM" id="SignalP"/>
    </source>
</evidence>
<keyword evidence="3" id="KW-0732">Signal</keyword>
<protein>
    <recommendedName>
        <fullName evidence="2">N-acetylglucosaminylphosphatidylinositol deacetylase</fullName>
        <ecNumber evidence="2">3.5.1.89</ecNumber>
    </recommendedName>
</protein>
<dbReference type="EC" id="3.5.1.89" evidence="2"/>
<evidence type="ECO:0000313" key="5">
    <source>
        <dbReference type="Proteomes" id="UP000292702"/>
    </source>
</evidence>
<evidence type="ECO:0000256" key="1">
    <source>
        <dbReference type="ARBA" id="ARBA00006066"/>
    </source>
</evidence>
<dbReference type="PANTHER" id="PTHR12993:SF11">
    <property type="entry name" value="N-ACETYLGLUCOSAMINYL-PHOSPHATIDYLINOSITOL DE-N-ACETYLASE"/>
    <property type="match status" value="1"/>
</dbReference>
<sequence>MFAFSLPGLLVSLLFTLLLRPSSYNIDIFTSTEASPRILLLTAHPDDECMFFAPTLLAIQRQDPAAEIYSLCLSVGDADGLGDVRKKELEGSLDVLGIPAGRRWVLNHPQLQDNISVYWDAEVIAGVVRPYIVEHAINSVLTFDTQGISSHPNHISLPGGVAHLISSLPEHNSSTPSLRLFSLITVPLAQKYIGPLSPLLAKLDLTLNKFIDALNPTEAELRPAVPAAAVSGLLEYRTALVAMQKHWSQLVWFRWLYVSFSRYMWVNEWREVIPSTPTAQTLAAEDPTPPPKR</sequence>
<feature type="signal peptide" evidence="3">
    <location>
        <begin position="1"/>
        <end position="25"/>
    </location>
</feature>
<dbReference type="GO" id="GO:0006506">
    <property type="term" value="P:GPI anchor biosynthetic process"/>
    <property type="evidence" value="ECO:0007669"/>
    <property type="project" value="UniProtKB-UniPathway"/>
</dbReference>
<name>A0A4V2MXN1_9APHY</name>
<comment type="caution">
    <text evidence="4">The sequence shown here is derived from an EMBL/GenBank/DDBJ whole genome shotgun (WGS) entry which is preliminary data.</text>
</comment>
<dbReference type="GO" id="GO:0000225">
    <property type="term" value="F:N-acetylglucosaminylphosphatidylinositol deacetylase activity"/>
    <property type="evidence" value="ECO:0007669"/>
    <property type="project" value="UniProtKB-EC"/>
</dbReference>
<keyword evidence="5" id="KW-1185">Reference proteome</keyword>
<dbReference type="EMBL" id="RWJN01000016">
    <property type="protein sequence ID" value="TCD70717.1"/>
    <property type="molecule type" value="Genomic_DNA"/>
</dbReference>
<dbReference type="AlphaFoldDB" id="A0A4V2MXN1"/>
<dbReference type="Gene3D" id="3.40.50.10320">
    <property type="entry name" value="LmbE-like"/>
    <property type="match status" value="1"/>
</dbReference>
<evidence type="ECO:0000313" key="4">
    <source>
        <dbReference type="EMBL" id="TCD70717.1"/>
    </source>
</evidence>
<evidence type="ECO:0000256" key="2">
    <source>
        <dbReference type="ARBA" id="ARBA00012176"/>
    </source>
</evidence>
<gene>
    <name evidence="4" type="primary">GPI12</name>
    <name evidence="4" type="ORF">EIP91_002093</name>
</gene>
<dbReference type="InterPro" id="IPR024078">
    <property type="entry name" value="LmbE-like_dom_sf"/>
</dbReference>
<dbReference type="UniPathway" id="UPA00196"/>
<dbReference type="SUPFAM" id="SSF102588">
    <property type="entry name" value="LmbE-like"/>
    <property type="match status" value="1"/>
</dbReference>
<dbReference type="STRING" id="92696.A0A4V2MXN1"/>
<dbReference type="OrthoDB" id="440160at2759"/>
<accession>A0A4V2MXN1</accession>
<feature type="chain" id="PRO_5020943891" description="N-acetylglucosaminylphosphatidylinositol deacetylase" evidence="3">
    <location>
        <begin position="26"/>
        <end position="293"/>
    </location>
</feature>
<proteinExistence type="inferred from homology"/>
<dbReference type="Pfam" id="PF02585">
    <property type="entry name" value="PIG-L"/>
    <property type="match status" value="1"/>
</dbReference>
<organism evidence="4 5">
    <name type="scientific">Steccherinum ochraceum</name>
    <dbReference type="NCBI Taxonomy" id="92696"/>
    <lineage>
        <taxon>Eukaryota</taxon>
        <taxon>Fungi</taxon>
        <taxon>Dikarya</taxon>
        <taxon>Basidiomycota</taxon>
        <taxon>Agaricomycotina</taxon>
        <taxon>Agaricomycetes</taxon>
        <taxon>Polyporales</taxon>
        <taxon>Steccherinaceae</taxon>
        <taxon>Steccherinum</taxon>
    </lineage>
</organism>
<dbReference type="Proteomes" id="UP000292702">
    <property type="component" value="Unassembled WGS sequence"/>
</dbReference>